<evidence type="ECO:0000256" key="4">
    <source>
        <dbReference type="SAM" id="SignalP"/>
    </source>
</evidence>
<dbReference type="Proteomes" id="UP000661607">
    <property type="component" value="Unassembled WGS sequence"/>
</dbReference>
<dbReference type="SUPFAM" id="SSF53850">
    <property type="entry name" value="Periplasmic binding protein-like II"/>
    <property type="match status" value="1"/>
</dbReference>
<feature type="chain" id="PRO_5047210187" evidence="4">
    <location>
        <begin position="21"/>
        <end position="419"/>
    </location>
</feature>
<gene>
    <name evidence="5" type="ORF">H4W81_001925</name>
</gene>
<dbReference type="InterPro" id="IPR006059">
    <property type="entry name" value="SBP"/>
</dbReference>
<keyword evidence="6" id="KW-1185">Reference proteome</keyword>
<sequence>MHGKQIAAVLALGASLVACGSTPTAEKAAESGGGDRGPITFASGKFEAEATQKIVDAWNAAHPDQKVTSVLLPESADEQRRKLIQNAQTKSDSFDVILIDAVWTSEFAANRWADELTGQRFDVTGFLPPSIETGKYRGKLYAMPLFTGTGLLYYRKDLVEQPPRTWDEMKKICAEVLPKQKGMSCYGGQFDKYEGLTVNFAEVINSAGGRFLDDSGRPQLTSDAAKQGARFLADGFKSGLIPKEAITYKEEEGRVAFQEGKLLFYRNWAYMYENASKTDGSSKVNGKFDVAPIPGLTGPGAGTLGGNNLAVSSFSKHKETAKDFIAFVTSAEQEKAFALINSTPLARASLYEDPELIKKYPYLPALKDAILAAKPRPAAVKYGDVTAAIQESAYAIVSGTKPADQALTELQSALGPLLK</sequence>
<evidence type="ECO:0000313" key="6">
    <source>
        <dbReference type="Proteomes" id="UP000661607"/>
    </source>
</evidence>
<reference evidence="5 6" key="1">
    <citation type="submission" date="2020-10" db="EMBL/GenBank/DDBJ databases">
        <title>Sequencing the genomes of 1000 actinobacteria strains.</title>
        <authorList>
            <person name="Klenk H.-P."/>
        </authorList>
    </citation>
    <scope>NUCLEOTIDE SEQUENCE [LARGE SCALE GENOMIC DNA]</scope>
    <source>
        <strain evidence="5 6">DSM 43748</strain>
    </source>
</reference>
<evidence type="ECO:0000256" key="1">
    <source>
        <dbReference type="ARBA" id="ARBA00008520"/>
    </source>
</evidence>
<evidence type="ECO:0000256" key="3">
    <source>
        <dbReference type="ARBA" id="ARBA00022729"/>
    </source>
</evidence>
<dbReference type="PROSITE" id="PS51257">
    <property type="entry name" value="PROKAR_LIPOPROTEIN"/>
    <property type="match status" value="1"/>
</dbReference>
<keyword evidence="3 4" id="KW-0732">Signal</keyword>
<evidence type="ECO:0000313" key="5">
    <source>
        <dbReference type="EMBL" id="MBE1559146.1"/>
    </source>
</evidence>
<protein>
    <submittedName>
        <fullName evidence="5">Multiple sugar transport system substrate-binding protein</fullName>
    </submittedName>
</protein>
<dbReference type="CDD" id="cd14750">
    <property type="entry name" value="PBP2_TMBP"/>
    <property type="match status" value="1"/>
</dbReference>
<keyword evidence="5" id="KW-0762">Sugar transport</keyword>
<organism evidence="5 6">
    <name type="scientific">Nonomuraea africana</name>
    <dbReference type="NCBI Taxonomy" id="46171"/>
    <lineage>
        <taxon>Bacteria</taxon>
        <taxon>Bacillati</taxon>
        <taxon>Actinomycetota</taxon>
        <taxon>Actinomycetes</taxon>
        <taxon>Streptosporangiales</taxon>
        <taxon>Streptosporangiaceae</taxon>
        <taxon>Nonomuraea</taxon>
    </lineage>
</organism>
<dbReference type="PANTHER" id="PTHR30061:SF50">
    <property type="entry name" value="MALTOSE_MALTODEXTRIN-BINDING PERIPLASMIC PROTEIN"/>
    <property type="match status" value="1"/>
</dbReference>
<feature type="signal peptide" evidence="4">
    <location>
        <begin position="1"/>
        <end position="20"/>
    </location>
</feature>
<comment type="similarity">
    <text evidence="1">Belongs to the bacterial solute-binding protein 1 family.</text>
</comment>
<dbReference type="Gene3D" id="3.40.190.10">
    <property type="entry name" value="Periplasmic binding protein-like II"/>
    <property type="match status" value="2"/>
</dbReference>
<dbReference type="PANTHER" id="PTHR30061">
    <property type="entry name" value="MALTOSE-BINDING PERIPLASMIC PROTEIN"/>
    <property type="match status" value="1"/>
</dbReference>
<keyword evidence="2" id="KW-0813">Transport</keyword>
<comment type="caution">
    <text evidence="5">The sequence shown here is derived from an EMBL/GenBank/DDBJ whole genome shotgun (WGS) entry which is preliminary data.</text>
</comment>
<dbReference type="Pfam" id="PF01547">
    <property type="entry name" value="SBP_bac_1"/>
    <property type="match status" value="1"/>
</dbReference>
<proteinExistence type="inferred from homology"/>
<dbReference type="RefSeq" id="WP_192774462.1">
    <property type="nucleotide sequence ID" value="NZ_BAAASY010000001.1"/>
</dbReference>
<dbReference type="EMBL" id="JADBEF010000001">
    <property type="protein sequence ID" value="MBE1559146.1"/>
    <property type="molecule type" value="Genomic_DNA"/>
</dbReference>
<accession>A0ABR9KAV7</accession>
<name>A0ABR9KAV7_9ACTN</name>
<evidence type="ECO:0000256" key="2">
    <source>
        <dbReference type="ARBA" id="ARBA00022448"/>
    </source>
</evidence>